<accession>A0AAN1RWN8</accession>
<dbReference type="SUPFAM" id="SSF51621">
    <property type="entry name" value="Phosphoenolpyruvate/pyruvate domain"/>
    <property type="match status" value="1"/>
</dbReference>
<dbReference type="KEGG" id="bhz:ACR54_03770"/>
<dbReference type="Proteomes" id="UP000282741">
    <property type="component" value="Chromosome"/>
</dbReference>
<dbReference type="InterPro" id="IPR040442">
    <property type="entry name" value="Pyrv_kinase-like_dom_sf"/>
</dbReference>
<dbReference type="InterPro" id="IPR005000">
    <property type="entry name" value="Aldolase/citrate-lyase_domain"/>
</dbReference>
<feature type="binding site" evidence="4">
    <location>
        <position position="62"/>
    </location>
    <ligand>
        <name>substrate</name>
    </ligand>
</feature>
<evidence type="ECO:0000256" key="5">
    <source>
        <dbReference type="PIRSR" id="PIRSR015582-2"/>
    </source>
</evidence>
<evidence type="ECO:0000313" key="7">
    <source>
        <dbReference type="EMBL" id="AZW17511.1"/>
    </source>
</evidence>
<feature type="binding site" evidence="4">
    <location>
        <position position="126"/>
    </location>
    <ligand>
        <name>substrate</name>
    </ligand>
</feature>
<keyword evidence="3 5" id="KW-0460">Magnesium</keyword>
<organism evidence="7 8">
    <name type="scientific">Bordetella hinzii</name>
    <dbReference type="NCBI Taxonomy" id="103855"/>
    <lineage>
        <taxon>Bacteria</taxon>
        <taxon>Pseudomonadati</taxon>
        <taxon>Pseudomonadota</taxon>
        <taxon>Betaproteobacteria</taxon>
        <taxon>Burkholderiales</taxon>
        <taxon>Alcaligenaceae</taxon>
        <taxon>Bordetella</taxon>
    </lineage>
</organism>
<evidence type="ECO:0000313" key="8">
    <source>
        <dbReference type="Proteomes" id="UP000282741"/>
    </source>
</evidence>
<dbReference type="PANTHER" id="PTHR32308:SF0">
    <property type="entry name" value="HPCH_HPAI ALDOLASE_CITRATE LYASE DOMAIN-CONTAINING PROTEIN"/>
    <property type="match status" value="1"/>
</dbReference>
<dbReference type="GO" id="GO:0000287">
    <property type="term" value="F:magnesium ion binding"/>
    <property type="evidence" value="ECO:0007669"/>
    <property type="project" value="TreeGrafter"/>
</dbReference>
<keyword evidence="2 5" id="KW-0479">Metal-binding</keyword>
<keyword evidence="7" id="KW-0456">Lyase</keyword>
<dbReference type="InterPro" id="IPR015813">
    <property type="entry name" value="Pyrv/PenolPyrv_kinase-like_dom"/>
</dbReference>
<dbReference type="GeneID" id="92995164"/>
<dbReference type="PIRSF" id="PIRSF015582">
    <property type="entry name" value="Cit_lyase_B"/>
    <property type="match status" value="1"/>
</dbReference>
<dbReference type="RefSeq" id="WP_029581476.1">
    <property type="nucleotide sequence ID" value="NZ_CP012076.1"/>
</dbReference>
<gene>
    <name evidence="7" type="ORF">CS347_12415</name>
</gene>
<evidence type="ECO:0000256" key="4">
    <source>
        <dbReference type="PIRSR" id="PIRSR015582-1"/>
    </source>
</evidence>
<proteinExistence type="predicted"/>
<name>A0AAN1RWN8_9BORD</name>
<evidence type="ECO:0000256" key="3">
    <source>
        <dbReference type="ARBA" id="ARBA00022842"/>
    </source>
</evidence>
<dbReference type="Gene3D" id="3.20.20.60">
    <property type="entry name" value="Phosphoenolpyruvate-binding domains"/>
    <property type="match status" value="1"/>
</dbReference>
<feature type="binding site" evidence="5">
    <location>
        <position position="126"/>
    </location>
    <ligand>
        <name>Mg(2+)</name>
        <dbReference type="ChEBI" id="CHEBI:18420"/>
    </ligand>
</feature>
<dbReference type="AlphaFoldDB" id="A0AAN1RWN8"/>
<feature type="binding site" evidence="5">
    <location>
        <position position="152"/>
    </location>
    <ligand>
        <name>Mg(2+)</name>
        <dbReference type="ChEBI" id="CHEBI:18420"/>
    </ligand>
</feature>
<evidence type="ECO:0000259" key="6">
    <source>
        <dbReference type="Pfam" id="PF03328"/>
    </source>
</evidence>
<sequence>MRSLLFVPGHDARKLARALDSGADALILDLEDAVPPAAKDAARAGCAGFVARHRDRLPLWVRINALDTPHALADLAAVARAGPRGILLPKCGGAADVQAVSRYLDILEVREGLPAGSLRLLPIVTETAAATLRAAQYEAGGRLDGLMWGGEDLAADLGAQANRDASGRYTAPYEMARSLALLGAAAARVPAIDAVYPDFRDLQGLRAEALDALRDGFSAKAAIHPAQVAVINEAFTPAPQALRQAERVLRAFQEAGGAAVVALDGKMLDRPHYRAARRVLERAAGKA</sequence>
<feature type="domain" description="HpcH/HpaI aldolase/citrate lyase" evidence="6">
    <location>
        <begin position="2"/>
        <end position="225"/>
    </location>
</feature>
<evidence type="ECO:0000256" key="2">
    <source>
        <dbReference type="ARBA" id="ARBA00022723"/>
    </source>
</evidence>
<dbReference type="InterPro" id="IPR011206">
    <property type="entry name" value="Citrate_lyase_beta/mcl1/mcl2"/>
</dbReference>
<dbReference type="GO" id="GO:0016829">
    <property type="term" value="F:lyase activity"/>
    <property type="evidence" value="ECO:0007669"/>
    <property type="project" value="UniProtKB-KW"/>
</dbReference>
<dbReference type="PANTHER" id="PTHR32308">
    <property type="entry name" value="LYASE BETA SUBUNIT, PUTATIVE (AFU_ORTHOLOGUE AFUA_4G13030)-RELATED"/>
    <property type="match status" value="1"/>
</dbReference>
<dbReference type="EMBL" id="CP024172">
    <property type="protein sequence ID" value="AZW17511.1"/>
    <property type="molecule type" value="Genomic_DNA"/>
</dbReference>
<evidence type="ECO:0000256" key="1">
    <source>
        <dbReference type="ARBA" id="ARBA00001946"/>
    </source>
</evidence>
<comment type="cofactor">
    <cofactor evidence="1">
        <name>Mg(2+)</name>
        <dbReference type="ChEBI" id="CHEBI:18420"/>
    </cofactor>
</comment>
<protein>
    <submittedName>
        <fullName evidence="7">CoA ester lyase</fullName>
    </submittedName>
</protein>
<dbReference type="GO" id="GO:0006107">
    <property type="term" value="P:oxaloacetate metabolic process"/>
    <property type="evidence" value="ECO:0007669"/>
    <property type="project" value="TreeGrafter"/>
</dbReference>
<dbReference type="Pfam" id="PF03328">
    <property type="entry name" value="HpcH_HpaI"/>
    <property type="match status" value="1"/>
</dbReference>
<reference evidence="8" key="1">
    <citation type="submission" date="2017-10" db="EMBL/GenBank/DDBJ databases">
        <title>Whole genome sequencing of various Bordetella species.</title>
        <authorList>
            <person name="Weigand M.R."/>
            <person name="Loparev V."/>
            <person name="Peng Y."/>
            <person name="Bowden K.E."/>
            <person name="Tondella M.L."/>
            <person name="Williams M.M."/>
        </authorList>
    </citation>
    <scope>NUCLEOTIDE SEQUENCE [LARGE SCALE GENOMIC DNA]</scope>
    <source>
        <strain evidence="8">H720</strain>
    </source>
</reference>